<evidence type="ECO:0000256" key="4">
    <source>
        <dbReference type="ARBA" id="ARBA00022490"/>
    </source>
</evidence>
<dbReference type="SUPFAM" id="SSF47323">
    <property type="entry name" value="Anticodon-binding domain of a subclass of class I aminoacyl-tRNA synthetases"/>
    <property type="match status" value="1"/>
</dbReference>
<dbReference type="Pfam" id="PF23493">
    <property type="entry name" value="CysS_C"/>
    <property type="match status" value="1"/>
</dbReference>
<dbReference type="OrthoDB" id="9815130at2"/>
<dbReference type="InterPro" id="IPR015803">
    <property type="entry name" value="Cys-tRNA-ligase"/>
</dbReference>
<evidence type="ECO:0000256" key="10">
    <source>
        <dbReference type="ARBA" id="ARBA00022917"/>
    </source>
</evidence>
<evidence type="ECO:0000256" key="7">
    <source>
        <dbReference type="ARBA" id="ARBA00022741"/>
    </source>
</evidence>
<gene>
    <name evidence="13" type="primary">cysS</name>
    <name evidence="15" type="ORF">C7C46_02460</name>
</gene>
<sequence length="464" mass="51526">MSLRLYDTNARQVRDFVPLVPGCVSMYLCGATVQGAPHIGHIRSNLNFDVLSRWFTYRGYDVTFVRNVTDIDDKVIKKEHELGVPWWQIAYANERAFNDGYEALGCLRPSVEPRATGHVPEMIDMMQALIAKGHAYAADGNVYFDVRSYPGYLELSNQQLENLRQPEGEGETGKRDPRDFAMWKAAKEGEPSWTTPWGRGRPGWHLECSAMVHKYLGRAFDIHGGGLDLIFPHHENEIAQSKAFGDDFANFWVHNAWVTMSGEKMSKSLGNSVLISEMVQRWRPIVLRYYLAAPHYRSMIEYSEEAIAEAETSFARIEGFIQRATELCGPVEPAAEVPPAFAEAMDDDLGVPQALAVLHTAVRQGNSALTADDKEGAAARLAEVRAMLGVLGLDPLDPQWSTGAGGEDLHGVVDSLVHLVLEQREAARARKDFASADAIRDQLGKSGLAIEDTPSGPRWTITKQ</sequence>
<evidence type="ECO:0000256" key="3">
    <source>
        <dbReference type="ARBA" id="ARBA00011245"/>
    </source>
</evidence>
<feature type="domain" description="Cysteinyl-tRNA synthetase class Ia DALR" evidence="14">
    <location>
        <begin position="340"/>
        <end position="402"/>
    </location>
</feature>
<comment type="subcellular location">
    <subcellularLocation>
        <location evidence="1 13">Cytoplasm</location>
    </subcellularLocation>
</comment>
<evidence type="ECO:0000256" key="5">
    <source>
        <dbReference type="ARBA" id="ARBA00022598"/>
    </source>
</evidence>
<dbReference type="GO" id="GO:0004817">
    <property type="term" value="F:cysteine-tRNA ligase activity"/>
    <property type="evidence" value="ECO:0007669"/>
    <property type="project" value="UniProtKB-UniRule"/>
</dbReference>
<keyword evidence="5 13" id="KW-0436">Ligase</keyword>
<evidence type="ECO:0000256" key="11">
    <source>
        <dbReference type="ARBA" id="ARBA00023146"/>
    </source>
</evidence>
<accession>A0A2V4P2V7</accession>
<feature type="binding site" evidence="13">
    <location>
        <position position="208"/>
    </location>
    <ligand>
        <name>Zn(2+)</name>
        <dbReference type="ChEBI" id="CHEBI:29105"/>
    </ligand>
</feature>
<comment type="similarity">
    <text evidence="2 13">Belongs to the class-I aminoacyl-tRNA synthetase family.</text>
</comment>
<dbReference type="Pfam" id="PF01406">
    <property type="entry name" value="tRNA-synt_1e"/>
    <property type="match status" value="1"/>
</dbReference>
<keyword evidence="9 13" id="KW-0067">ATP-binding</keyword>
<dbReference type="HAMAP" id="MF_00041">
    <property type="entry name" value="Cys_tRNA_synth"/>
    <property type="match status" value="1"/>
</dbReference>
<dbReference type="InterPro" id="IPR032678">
    <property type="entry name" value="tRNA-synt_1_cat_dom"/>
</dbReference>
<dbReference type="GO" id="GO:0006423">
    <property type="term" value="P:cysteinyl-tRNA aminoacylation"/>
    <property type="evidence" value="ECO:0007669"/>
    <property type="project" value="UniProtKB-UniRule"/>
</dbReference>
<evidence type="ECO:0000313" key="15">
    <source>
        <dbReference type="EMBL" id="PYC87919.1"/>
    </source>
</evidence>
<dbReference type="InterPro" id="IPR015273">
    <property type="entry name" value="Cys-tRNA-synt_Ia_DALR"/>
</dbReference>
<keyword evidence="16" id="KW-1185">Reference proteome</keyword>
<feature type="binding site" evidence="13">
    <location>
        <position position="233"/>
    </location>
    <ligand>
        <name>Zn(2+)</name>
        <dbReference type="ChEBI" id="CHEBI:29105"/>
    </ligand>
</feature>
<evidence type="ECO:0000256" key="6">
    <source>
        <dbReference type="ARBA" id="ARBA00022723"/>
    </source>
</evidence>
<comment type="caution">
    <text evidence="15">The sequence shown here is derived from an EMBL/GenBank/DDBJ whole genome shotgun (WGS) entry which is preliminary data.</text>
</comment>
<name>A0A2V4P2V7_9ACTN</name>
<evidence type="ECO:0000256" key="13">
    <source>
        <dbReference type="HAMAP-Rule" id="MF_00041"/>
    </source>
</evidence>
<feature type="binding site" evidence="13">
    <location>
        <position position="237"/>
    </location>
    <ligand>
        <name>Zn(2+)</name>
        <dbReference type="ChEBI" id="CHEBI:29105"/>
    </ligand>
</feature>
<keyword evidence="4 13" id="KW-0963">Cytoplasm</keyword>
<keyword evidence="11 13" id="KW-0030">Aminoacyl-tRNA synthetase</keyword>
<comment type="cofactor">
    <cofactor evidence="13">
        <name>Zn(2+)</name>
        <dbReference type="ChEBI" id="CHEBI:29105"/>
    </cofactor>
    <text evidence="13">Binds 1 zinc ion per subunit.</text>
</comment>
<dbReference type="InterPro" id="IPR014729">
    <property type="entry name" value="Rossmann-like_a/b/a_fold"/>
</dbReference>
<dbReference type="EMBL" id="PYBW01000010">
    <property type="protein sequence ID" value="PYC87919.1"/>
    <property type="molecule type" value="Genomic_DNA"/>
</dbReference>
<dbReference type="Gene3D" id="1.20.120.1910">
    <property type="entry name" value="Cysteine-tRNA ligase, C-terminal anti-codon recognition domain"/>
    <property type="match status" value="1"/>
</dbReference>
<keyword evidence="8 13" id="KW-0862">Zinc</keyword>
<dbReference type="EC" id="6.1.1.16" evidence="13"/>
<dbReference type="CDD" id="cd00672">
    <property type="entry name" value="CysRS_core"/>
    <property type="match status" value="1"/>
</dbReference>
<dbReference type="GO" id="GO:0008270">
    <property type="term" value="F:zinc ion binding"/>
    <property type="evidence" value="ECO:0007669"/>
    <property type="project" value="UniProtKB-UniRule"/>
</dbReference>
<protein>
    <recommendedName>
        <fullName evidence="13">Cysteine--tRNA ligase</fullName>
        <ecNumber evidence="13">6.1.1.16</ecNumber>
    </recommendedName>
    <alternativeName>
        <fullName evidence="13">Cysteinyl-tRNA synthetase</fullName>
        <shortName evidence="13">CysRS</shortName>
    </alternativeName>
</protein>
<dbReference type="Gene3D" id="3.40.50.620">
    <property type="entry name" value="HUPs"/>
    <property type="match status" value="1"/>
</dbReference>
<keyword evidence="7 13" id="KW-0547">Nucleotide-binding</keyword>
<feature type="short sequence motif" description="'HIGH' region" evidence="13">
    <location>
        <begin position="31"/>
        <end position="41"/>
    </location>
</feature>
<dbReference type="RefSeq" id="WP_110665110.1">
    <property type="nucleotide sequence ID" value="NZ_PYBW01000010.1"/>
</dbReference>
<keyword evidence="6 13" id="KW-0479">Metal-binding</keyword>
<dbReference type="SUPFAM" id="SSF52374">
    <property type="entry name" value="Nucleotidylyl transferase"/>
    <property type="match status" value="1"/>
</dbReference>
<dbReference type="SMART" id="SM00840">
    <property type="entry name" value="DALR_2"/>
    <property type="match status" value="1"/>
</dbReference>
<dbReference type="InterPro" id="IPR024909">
    <property type="entry name" value="Cys-tRNA/MSH_ligase"/>
</dbReference>
<reference evidence="15 16" key="1">
    <citation type="submission" date="2018-03" db="EMBL/GenBank/DDBJ databases">
        <title>Bioinformatic expansion and discovery of thiopeptide antibiotics.</title>
        <authorList>
            <person name="Schwalen C.J."/>
            <person name="Hudson G.A."/>
            <person name="Mitchell D.A."/>
        </authorList>
    </citation>
    <scope>NUCLEOTIDE SEQUENCE [LARGE SCALE GENOMIC DNA]</scope>
    <source>
        <strain evidence="15 16">ATCC 21389</strain>
    </source>
</reference>
<feature type="binding site" evidence="13">
    <location>
        <position position="29"/>
    </location>
    <ligand>
        <name>Zn(2+)</name>
        <dbReference type="ChEBI" id="CHEBI:29105"/>
    </ligand>
</feature>
<comment type="catalytic activity">
    <reaction evidence="12 13">
        <text>tRNA(Cys) + L-cysteine + ATP = L-cysteinyl-tRNA(Cys) + AMP + diphosphate</text>
        <dbReference type="Rhea" id="RHEA:17773"/>
        <dbReference type="Rhea" id="RHEA-COMP:9661"/>
        <dbReference type="Rhea" id="RHEA-COMP:9679"/>
        <dbReference type="ChEBI" id="CHEBI:30616"/>
        <dbReference type="ChEBI" id="CHEBI:33019"/>
        <dbReference type="ChEBI" id="CHEBI:35235"/>
        <dbReference type="ChEBI" id="CHEBI:78442"/>
        <dbReference type="ChEBI" id="CHEBI:78517"/>
        <dbReference type="ChEBI" id="CHEBI:456215"/>
        <dbReference type="EC" id="6.1.1.16"/>
    </reaction>
</comment>
<dbReference type="GO" id="GO:0005524">
    <property type="term" value="F:ATP binding"/>
    <property type="evidence" value="ECO:0007669"/>
    <property type="project" value="UniProtKB-UniRule"/>
</dbReference>
<dbReference type="FunFam" id="3.40.50.620:FF:000068">
    <property type="entry name" value="Cysteine--tRNA ligase"/>
    <property type="match status" value="1"/>
</dbReference>
<dbReference type="PRINTS" id="PR00983">
    <property type="entry name" value="TRNASYNTHCYS"/>
</dbReference>
<keyword evidence="10 13" id="KW-0648">Protein biosynthesis</keyword>
<evidence type="ECO:0000256" key="12">
    <source>
        <dbReference type="ARBA" id="ARBA00047398"/>
    </source>
</evidence>
<feature type="short sequence motif" description="'KMSKS' region" evidence="13">
    <location>
        <begin position="264"/>
        <end position="268"/>
    </location>
</feature>
<dbReference type="PANTHER" id="PTHR10890">
    <property type="entry name" value="CYSTEINYL-TRNA SYNTHETASE"/>
    <property type="match status" value="1"/>
</dbReference>
<dbReference type="GO" id="GO:0005829">
    <property type="term" value="C:cytosol"/>
    <property type="evidence" value="ECO:0007669"/>
    <property type="project" value="TreeGrafter"/>
</dbReference>
<dbReference type="Pfam" id="PF09190">
    <property type="entry name" value="DALR_2"/>
    <property type="match status" value="1"/>
</dbReference>
<evidence type="ECO:0000256" key="9">
    <source>
        <dbReference type="ARBA" id="ARBA00022840"/>
    </source>
</evidence>
<dbReference type="InterPro" id="IPR009080">
    <property type="entry name" value="tRNAsynth_Ia_anticodon-bd"/>
</dbReference>
<evidence type="ECO:0000313" key="16">
    <source>
        <dbReference type="Proteomes" id="UP000248039"/>
    </source>
</evidence>
<feature type="binding site" evidence="13">
    <location>
        <position position="267"/>
    </location>
    <ligand>
        <name>ATP</name>
        <dbReference type="ChEBI" id="CHEBI:30616"/>
    </ligand>
</feature>
<comment type="subunit">
    <text evidence="3 13">Monomer.</text>
</comment>
<evidence type="ECO:0000256" key="2">
    <source>
        <dbReference type="ARBA" id="ARBA00005594"/>
    </source>
</evidence>
<dbReference type="InterPro" id="IPR056411">
    <property type="entry name" value="CysS_C"/>
</dbReference>
<evidence type="ECO:0000259" key="14">
    <source>
        <dbReference type="SMART" id="SM00840"/>
    </source>
</evidence>
<dbReference type="NCBIfam" id="TIGR00435">
    <property type="entry name" value="cysS"/>
    <property type="match status" value="1"/>
</dbReference>
<dbReference type="Proteomes" id="UP000248039">
    <property type="component" value="Unassembled WGS sequence"/>
</dbReference>
<proteinExistence type="inferred from homology"/>
<evidence type="ECO:0000256" key="8">
    <source>
        <dbReference type="ARBA" id="ARBA00022833"/>
    </source>
</evidence>
<evidence type="ECO:0000256" key="1">
    <source>
        <dbReference type="ARBA" id="ARBA00004496"/>
    </source>
</evidence>
<dbReference type="PANTHER" id="PTHR10890:SF30">
    <property type="entry name" value="CYSTEINE--TRNA LIGASE"/>
    <property type="match status" value="1"/>
</dbReference>
<organism evidence="15 16">
    <name type="scientific">Streptomyces tateyamensis</name>
    <dbReference type="NCBI Taxonomy" id="565073"/>
    <lineage>
        <taxon>Bacteria</taxon>
        <taxon>Bacillati</taxon>
        <taxon>Actinomycetota</taxon>
        <taxon>Actinomycetes</taxon>
        <taxon>Kitasatosporales</taxon>
        <taxon>Streptomycetaceae</taxon>
        <taxon>Streptomyces</taxon>
    </lineage>
</organism>
<dbReference type="AlphaFoldDB" id="A0A2V4P2V7"/>